<dbReference type="InterPro" id="IPR011333">
    <property type="entry name" value="SKP1/BTB/POZ_sf"/>
</dbReference>
<dbReference type="GeneID" id="81371263"/>
<dbReference type="PANTHER" id="PTHR47843">
    <property type="entry name" value="BTB DOMAIN-CONTAINING PROTEIN-RELATED"/>
    <property type="match status" value="1"/>
</dbReference>
<reference evidence="2" key="2">
    <citation type="journal article" date="2023" name="IMA Fungus">
        <title>Comparative genomic study of the Penicillium genus elucidates a diverse pangenome and 15 lateral gene transfer events.</title>
        <authorList>
            <person name="Petersen C."/>
            <person name="Sorensen T."/>
            <person name="Nielsen M.R."/>
            <person name="Sondergaard T.E."/>
            <person name="Sorensen J.L."/>
            <person name="Fitzpatrick D.A."/>
            <person name="Frisvad J.C."/>
            <person name="Nielsen K.L."/>
        </authorList>
    </citation>
    <scope>NUCLEOTIDE SEQUENCE</scope>
    <source>
        <strain evidence="2">IBT 29677</strain>
    </source>
</reference>
<dbReference type="SUPFAM" id="SSF54695">
    <property type="entry name" value="POZ domain"/>
    <property type="match status" value="1"/>
</dbReference>
<feature type="domain" description="BTB" evidence="1">
    <location>
        <begin position="23"/>
        <end position="96"/>
    </location>
</feature>
<accession>A0A9W9VZJ1</accession>
<keyword evidence="3" id="KW-1185">Reference proteome</keyword>
<evidence type="ECO:0000313" key="3">
    <source>
        <dbReference type="Proteomes" id="UP001147747"/>
    </source>
</evidence>
<comment type="caution">
    <text evidence="2">The sequence shown here is derived from an EMBL/GenBank/DDBJ whole genome shotgun (WGS) entry which is preliminary data.</text>
</comment>
<reference evidence="2" key="1">
    <citation type="submission" date="2022-12" db="EMBL/GenBank/DDBJ databases">
        <authorList>
            <person name="Petersen C."/>
        </authorList>
    </citation>
    <scope>NUCLEOTIDE SEQUENCE</scope>
    <source>
        <strain evidence="2">IBT 29677</strain>
    </source>
</reference>
<proteinExistence type="predicted"/>
<dbReference type="Proteomes" id="UP001147747">
    <property type="component" value="Unassembled WGS sequence"/>
</dbReference>
<dbReference type="PANTHER" id="PTHR47843:SF2">
    <property type="entry name" value="BTB DOMAIN-CONTAINING PROTEIN"/>
    <property type="match status" value="1"/>
</dbReference>
<dbReference type="Gene3D" id="3.30.710.10">
    <property type="entry name" value="Potassium Channel Kv1.1, Chain A"/>
    <property type="match status" value="1"/>
</dbReference>
<dbReference type="Pfam" id="PF00651">
    <property type="entry name" value="BTB"/>
    <property type="match status" value="1"/>
</dbReference>
<protein>
    <recommendedName>
        <fullName evidence="1">BTB domain-containing protein</fullName>
    </recommendedName>
</protein>
<name>A0A9W9VZJ1_9EURO</name>
<evidence type="ECO:0000259" key="1">
    <source>
        <dbReference type="PROSITE" id="PS50097"/>
    </source>
</evidence>
<dbReference type="OrthoDB" id="194443at2759"/>
<evidence type="ECO:0000313" key="2">
    <source>
        <dbReference type="EMBL" id="KAJ5392156.1"/>
    </source>
</evidence>
<dbReference type="AlphaFoldDB" id="A0A9W9VZJ1"/>
<sequence length="240" mass="27136">MTTPSEESAEHFVTHILPLYQGPSVKIRLQPSNKEYVISKSLLCAESPVFSKMFNGQFLESQQQTATLQATEDDVSVRSLEALIQWLYRRTVEFEIEDPTEHTSAALELARLADKYEITGLEDTIAECIKEIIISNPHPGNKRTRIRDIDTHTYYLRRDHIASASLLPQGHPVRSVLAAASVEGFLRSGKHKFYEEIQAYPPFGADLLLEIGRALRSSRTRTEYFVDPISEITLSATREA</sequence>
<dbReference type="CDD" id="cd18186">
    <property type="entry name" value="BTB_POZ_ZBTB_KLHL-like"/>
    <property type="match status" value="1"/>
</dbReference>
<gene>
    <name evidence="2" type="ORF">N7509_007646</name>
</gene>
<organism evidence="2 3">
    <name type="scientific">Penicillium cosmopolitanum</name>
    <dbReference type="NCBI Taxonomy" id="1131564"/>
    <lineage>
        <taxon>Eukaryota</taxon>
        <taxon>Fungi</taxon>
        <taxon>Dikarya</taxon>
        <taxon>Ascomycota</taxon>
        <taxon>Pezizomycotina</taxon>
        <taxon>Eurotiomycetes</taxon>
        <taxon>Eurotiomycetidae</taxon>
        <taxon>Eurotiales</taxon>
        <taxon>Aspergillaceae</taxon>
        <taxon>Penicillium</taxon>
    </lineage>
</organism>
<dbReference type="SMART" id="SM00225">
    <property type="entry name" value="BTB"/>
    <property type="match status" value="1"/>
</dbReference>
<dbReference type="PROSITE" id="PS50097">
    <property type="entry name" value="BTB"/>
    <property type="match status" value="1"/>
</dbReference>
<dbReference type="EMBL" id="JAPZBU010000008">
    <property type="protein sequence ID" value="KAJ5392156.1"/>
    <property type="molecule type" value="Genomic_DNA"/>
</dbReference>
<dbReference type="RefSeq" id="XP_056487834.1">
    <property type="nucleotide sequence ID" value="XM_056632283.1"/>
</dbReference>
<dbReference type="InterPro" id="IPR000210">
    <property type="entry name" value="BTB/POZ_dom"/>
</dbReference>